<keyword evidence="2" id="KW-0472">Membrane</keyword>
<dbReference type="EMBL" id="JAKGSI010000003">
    <property type="protein sequence ID" value="MCF4006772.1"/>
    <property type="molecule type" value="Genomic_DNA"/>
</dbReference>
<feature type="region of interest" description="Disordered" evidence="1">
    <location>
        <begin position="138"/>
        <end position="186"/>
    </location>
</feature>
<evidence type="ECO:0000256" key="2">
    <source>
        <dbReference type="SAM" id="Phobius"/>
    </source>
</evidence>
<organism evidence="3 4">
    <name type="scientific">Corynebacterium uropygiale</name>
    <dbReference type="NCBI Taxonomy" id="1775911"/>
    <lineage>
        <taxon>Bacteria</taxon>
        <taxon>Bacillati</taxon>
        <taxon>Actinomycetota</taxon>
        <taxon>Actinomycetes</taxon>
        <taxon>Mycobacteriales</taxon>
        <taxon>Corynebacteriaceae</taxon>
        <taxon>Corynebacterium</taxon>
    </lineage>
</organism>
<evidence type="ECO:0000313" key="3">
    <source>
        <dbReference type="EMBL" id="MCF4006772.1"/>
    </source>
</evidence>
<feature type="transmembrane region" description="Helical" evidence="2">
    <location>
        <begin position="255"/>
        <end position="272"/>
    </location>
</feature>
<keyword evidence="2" id="KW-1133">Transmembrane helix</keyword>
<feature type="region of interest" description="Disordered" evidence="1">
    <location>
        <begin position="56"/>
        <end position="82"/>
    </location>
</feature>
<feature type="transmembrane region" description="Helical" evidence="2">
    <location>
        <begin position="12"/>
        <end position="32"/>
    </location>
</feature>
<dbReference type="RefSeq" id="WP_236118584.1">
    <property type="nucleotide sequence ID" value="NZ_JAKGSI010000003.1"/>
</dbReference>
<feature type="transmembrane region" description="Helical" evidence="2">
    <location>
        <begin position="278"/>
        <end position="295"/>
    </location>
</feature>
<evidence type="ECO:0000256" key="1">
    <source>
        <dbReference type="SAM" id="MobiDB-lite"/>
    </source>
</evidence>
<reference evidence="3" key="1">
    <citation type="submission" date="2022-01" db="EMBL/GenBank/DDBJ databases">
        <title>Corynebacterium sp. nov isolated from isolated from the feces of the greater white-fronted geese (Anser albifrons) at Poyang Lake, PR China.</title>
        <authorList>
            <person name="Liu Q."/>
        </authorList>
    </citation>
    <scope>NUCLEOTIDE SEQUENCE</scope>
    <source>
        <strain evidence="3">JCM 32435</strain>
    </source>
</reference>
<evidence type="ECO:0000313" key="4">
    <source>
        <dbReference type="Proteomes" id="UP001139336"/>
    </source>
</evidence>
<keyword evidence="2" id="KW-0812">Transmembrane</keyword>
<comment type="caution">
    <text evidence="3">The sequence shown here is derived from an EMBL/GenBank/DDBJ whole genome shotgun (WGS) entry which is preliminary data.</text>
</comment>
<proteinExistence type="predicted"/>
<feature type="compositionally biased region" description="Acidic residues" evidence="1">
    <location>
        <begin position="145"/>
        <end position="168"/>
    </location>
</feature>
<dbReference type="NCBIfam" id="NF045516">
    <property type="entry name" value="GlpR"/>
    <property type="match status" value="1"/>
</dbReference>
<dbReference type="InterPro" id="IPR053779">
    <property type="entry name" value="GlpR"/>
</dbReference>
<gene>
    <name evidence="3" type="ORF">L1O03_06205</name>
</gene>
<dbReference type="Proteomes" id="UP001139336">
    <property type="component" value="Unassembled WGS sequence"/>
</dbReference>
<keyword evidence="4" id="KW-1185">Reference proteome</keyword>
<dbReference type="AlphaFoldDB" id="A0A9X1U7I0"/>
<protein>
    <submittedName>
        <fullName evidence="3">Uncharacterized protein</fullName>
    </submittedName>
</protein>
<accession>A0A9X1U7I0</accession>
<sequence length="384" mass="42252">MTGEEGGHSMPGGIAIVLVIVVWLFVLAPLLLRGQKPIRKAGEAFDDTRVLYEGGSGELNTTRRTPRVSSADVRVPSEEKDEDLEVVESEDVLIEEPQEGSRWGSMFSRAFGRGGQERAEEPEEIEIVDGDEVRALEPAPAEADSAAEADTGSEEAGEPEEASEDTDTDTYSFDDAYTSPGDLLDPRAAADAPLELVADDTPESVSELVENEADEPTALTAEEREFAQRRARRGGWDPEASEKLSASRYQRRQRTLIALGVLTVLTLVAGFVWGGWVWVAPALVVALAALYLVALRKQVRAEEALRARRIRQLRRARLGVRHPEEELPLPRQLRRPGAVVLEADDESPDFVHLDTVYAEDVLPAEPDEHTERPRLRVHDGRIAG</sequence>
<name>A0A9X1U7I0_9CORY</name>